<feature type="domain" description="WWE" evidence="2">
    <location>
        <begin position="98"/>
        <end position="175"/>
    </location>
</feature>
<accession>A0AA36MT47</accession>
<reference evidence="3" key="1">
    <citation type="submission" date="2023-08" db="EMBL/GenBank/DDBJ databases">
        <authorList>
            <person name="Chen Y."/>
            <person name="Shah S."/>
            <person name="Dougan E. K."/>
            <person name="Thang M."/>
            <person name="Chan C."/>
        </authorList>
    </citation>
    <scope>NUCLEOTIDE SEQUENCE</scope>
</reference>
<dbReference type="InterPro" id="IPR004170">
    <property type="entry name" value="WWE_dom"/>
</dbReference>
<dbReference type="PROSITE" id="PS50918">
    <property type="entry name" value="WWE"/>
    <property type="match status" value="2"/>
</dbReference>
<comment type="caution">
    <text evidence="3">The sequence shown here is derived from an EMBL/GenBank/DDBJ whole genome shotgun (WGS) entry which is preliminary data.</text>
</comment>
<dbReference type="Proteomes" id="UP001178507">
    <property type="component" value="Unassembled WGS sequence"/>
</dbReference>
<keyword evidence="4" id="KW-1185">Reference proteome</keyword>
<sequence length="285" mass="31885">MGCAGSAAAKYEPKCSEEGQAVQAEPCGEWRVEESANEWTPIAQDVGKQLLDAFYGGELEAVYSTEEGSYHVDFYNQLQTHHETGRQCRIAWFGAEETAAEEPTRPEVYLGGEWLIEEEGAWRCLDPEISAQLLVAWYCGEQLLHYELQGRSYEVDLTVWEQKDVETGQRRRIVWNSSDPDDARGSVASTDASEDAPDVPPWLDPGEEAERQLFAALESKQPVVRYMVNGCEFEVDTVNMIQTNLSTGERWMIAVEGEALGLGLIRGSRSRAVGRSMEPAMRRHG</sequence>
<organism evidence="3 4">
    <name type="scientific">Effrenium voratum</name>
    <dbReference type="NCBI Taxonomy" id="2562239"/>
    <lineage>
        <taxon>Eukaryota</taxon>
        <taxon>Sar</taxon>
        <taxon>Alveolata</taxon>
        <taxon>Dinophyceae</taxon>
        <taxon>Suessiales</taxon>
        <taxon>Symbiodiniaceae</taxon>
        <taxon>Effrenium</taxon>
    </lineage>
</organism>
<dbReference type="InterPro" id="IPR037197">
    <property type="entry name" value="WWE_dom_sf"/>
</dbReference>
<dbReference type="SUPFAM" id="SSF117839">
    <property type="entry name" value="WWE domain"/>
    <property type="match status" value="1"/>
</dbReference>
<feature type="region of interest" description="Disordered" evidence="1">
    <location>
        <begin position="171"/>
        <end position="205"/>
    </location>
</feature>
<name>A0AA36MT47_9DINO</name>
<proteinExistence type="predicted"/>
<protein>
    <recommendedName>
        <fullName evidence="2">WWE domain-containing protein</fullName>
    </recommendedName>
</protein>
<dbReference type="EMBL" id="CAUJNA010000506">
    <property type="protein sequence ID" value="CAJ1378002.1"/>
    <property type="molecule type" value="Genomic_DNA"/>
</dbReference>
<evidence type="ECO:0000259" key="2">
    <source>
        <dbReference type="PROSITE" id="PS50918"/>
    </source>
</evidence>
<evidence type="ECO:0000313" key="3">
    <source>
        <dbReference type="EMBL" id="CAJ1378002.1"/>
    </source>
</evidence>
<gene>
    <name evidence="3" type="ORF">EVOR1521_LOCUS6673</name>
</gene>
<evidence type="ECO:0000313" key="4">
    <source>
        <dbReference type="Proteomes" id="UP001178507"/>
    </source>
</evidence>
<feature type="domain" description="WWE" evidence="2">
    <location>
        <begin position="16"/>
        <end position="92"/>
    </location>
</feature>
<dbReference type="AlphaFoldDB" id="A0AA36MT47"/>
<evidence type="ECO:0000256" key="1">
    <source>
        <dbReference type="SAM" id="MobiDB-lite"/>
    </source>
</evidence>